<accession>A0A267ELV4</accession>
<evidence type="ECO:0000313" key="2">
    <source>
        <dbReference type="EMBL" id="PAA61742.1"/>
    </source>
</evidence>
<reference evidence="2 3" key="1">
    <citation type="submission" date="2017-06" db="EMBL/GenBank/DDBJ databases">
        <title>A platform for efficient transgenesis in Macrostomum lignano, a flatworm model organism for stem cell research.</title>
        <authorList>
            <person name="Berezikov E."/>
        </authorList>
    </citation>
    <scope>NUCLEOTIDE SEQUENCE [LARGE SCALE GENOMIC DNA]</scope>
    <source>
        <strain evidence="2">DV1</strain>
        <tissue evidence="2">Whole organism</tissue>
    </source>
</reference>
<feature type="compositionally biased region" description="Polar residues" evidence="1">
    <location>
        <begin position="41"/>
        <end position="60"/>
    </location>
</feature>
<protein>
    <submittedName>
        <fullName evidence="2">Uncharacterized protein</fullName>
    </submittedName>
</protein>
<proteinExistence type="predicted"/>
<dbReference type="EMBL" id="NIVC01002001">
    <property type="protein sequence ID" value="PAA61742.1"/>
    <property type="molecule type" value="Genomic_DNA"/>
</dbReference>
<feature type="region of interest" description="Disordered" evidence="1">
    <location>
        <begin position="1"/>
        <end position="115"/>
    </location>
</feature>
<feature type="compositionally biased region" description="Low complexity" evidence="1">
    <location>
        <begin position="84"/>
        <end position="100"/>
    </location>
</feature>
<comment type="caution">
    <text evidence="2">The sequence shown here is derived from an EMBL/GenBank/DDBJ whole genome shotgun (WGS) entry which is preliminary data.</text>
</comment>
<keyword evidence="3" id="KW-1185">Reference proteome</keyword>
<feature type="region of interest" description="Disordered" evidence="1">
    <location>
        <begin position="231"/>
        <end position="250"/>
    </location>
</feature>
<dbReference type="Proteomes" id="UP000215902">
    <property type="component" value="Unassembled WGS sequence"/>
</dbReference>
<name>A0A267ELV4_9PLAT</name>
<dbReference type="AlphaFoldDB" id="A0A267ELV4"/>
<organism evidence="2 3">
    <name type="scientific">Macrostomum lignano</name>
    <dbReference type="NCBI Taxonomy" id="282301"/>
    <lineage>
        <taxon>Eukaryota</taxon>
        <taxon>Metazoa</taxon>
        <taxon>Spiralia</taxon>
        <taxon>Lophotrochozoa</taxon>
        <taxon>Platyhelminthes</taxon>
        <taxon>Rhabditophora</taxon>
        <taxon>Macrostomorpha</taxon>
        <taxon>Macrostomida</taxon>
        <taxon>Macrostomidae</taxon>
        <taxon>Macrostomum</taxon>
    </lineage>
</organism>
<evidence type="ECO:0000313" key="3">
    <source>
        <dbReference type="Proteomes" id="UP000215902"/>
    </source>
</evidence>
<sequence>MDSLESNDDHSLQQPAGTAGAYRGLSRPIATYSPMGAADSGYQTDSPTPVTAANSSATSYTPPPGTFRPVSPAEQPAGQLRHVSTQTSLTEQILQQQQQQQPPPPPPPLLLSQQSTGFRPASAPVYDLPDVGARGGGSDVGGAFGGGGVGGIVEFEVDDLDSEFDEEVYRTAAAAQNLQPLPDLLQRQAVPSSDSGDAVRLRTRSVPVPDLASRHERVALLLREIGDQYNRSRGQSPAAAGTAGGGSGRASLQLFSHTRRDRSLSLRTAEIDPLLGERAMGDENWRQSILGWVAQMARTLSGANIALDDEEGELEDGYQ</sequence>
<gene>
    <name evidence="2" type="ORF">BOX15_Mlig012262g1</name>
</gene>
<evidence type="ECO:0000256" key="1">
    <source>
        <dbReference type="SAM" id="MobiDB-lite"/>
    </source>
</evidence>